<keyword evidence="5" id="KW-0202">Cytokine</keyword>
<sequence length="363" mass="38995">MEVGVGMGAAGLGEGVVLVVEKRSSLSFAWRVCVATFILVLCVSGALVLTLYLTGRPRVSVSPEEHVIMEKETAPQLSLKRLGSRSKPAVHLEGHYEEGGQGGQVEWRRDQGQAFLQGGFQVKGNQILVPRSGLYFVYSQASFRISCSDGEQVRIAPLSHRVWCYSDSVGGPSSLMSAVRSACQRPALHGEGWYNTIYLGAAFQLHKGDRLWTETNQPHQLEYEGGKTFFGVFSLMSQDVPSMCSQCPQCKLLVQKGDLAAVAVVAAHLAIGGGVEGGGGGRGGRVPRRGEKGLGLRGGGGREGAVVLVLAGGWPAATSLALRHWRDFSSSLLLVDEPVFSVSCCSDCHSPRVIRRRIWSNNK</sequence>
<evidence type="ECO:0000256" key="5">
    <source>
        <dbReference type="ARBA" id="ARBA00022514"/>
    </source>
</evidence>
<proteinExistence type="inferred from homology"/>
<dbReference type="Pfam" id="PF00229">
    <property type="entry name" value="TNF"/>
    <property type="match status" value="1"/>
</dbReference>
<evidence type="ECO:0000256" key="13">
    <source>
        <dbReference type="ARBA" id="ARBA00033253"/>
    </source>
</evidence>
<dbReference type="SMART" id="SM00207">
    <property type="entry name" value="TNF"/>
    <property type="match status" value="1"/>
</dbReference>
<keyword evidence="11" id="KW-1015">Disulfide bond</keyword>
<gene>
    <name evidence="20" type="primary">tnf_0</name>
    <name evidence="20" type="ORF">N1851_002022</name>
</gene>
<evidence type="ECO:0000313" key="21">
    <source>
        <dbReference type="Proteomes" id="UP001174136"/>
    </source>
</evidence>
<evidence type="ECO:0000256" key="4">
    <source>
        <dbReference type="ARBA" id="ARBA00018403"/>
    </source>
</evidence>
<comment type="similarity">
    <text evidence="2">Belongs to the tumor necrosis factor family.</text>
</comment>
<evidence type="ECO:0000256" key="8">
    <source>
        <dbReference type="ARBA" id="ARBA00022968"/>
    </source>
</evidence>
<dbReference type="PANTHER" id="PTHR11471:SF23">
    <property type="entry name" value="TUMOR NECROSIS FACTOR"/>
    <property type="match status" value="1"/>
</dbReference>
<protein>
    <recommendedName>
        <fullName evidence="4">Lymphotoxin-alpha</fullName>
    </recommendedName>
    <alternativeName>
        <fullName evidence="12">TNF-alpha</fullName>
    </alternativeName>
    <alternativeName>
        <fullName evidence="13">TNF-beta</fullName>
    </alternativeName>
    <alternativeName>
        <fullName evidence="3">Tumor necrosis factor</fullName>
    </alternativeName>
    <alternativeName>
        <fullName evidence="14">Tumor necrosis factor ligand superfamily member 1</fullName>
    </alternativeName>
</protein>
<keyword evidence="10 18" id="KW-0472">Membrane</keyword>
<dbReference type="CDD" id="cd00184">
    <property type="entry name" value="TNF"/>
    <property type="match status" value="1"/>
</dbReference>
<dbReference type="AlphaFoldDB" id="A0AA47PDB8"/>
<accession>A0AA47PDB8</accession>
<comment type="subunit">
    <text evidence="16">Homotrimer, and heterotrimer of either two LTB and one LTA subunits or (less prevalent) two LTA and one LTB subunits. Interacts with TNFRSF14.</text>
</comment>
<keyword evidence="8" id="KW-0735">Signal-anchor</keyword>
<evidence type="ECO:0000256" key="17">
    <source>
        <dbReference type="SAM" id="MobiDB-lite"/>
    </source>
</evidence>
<dbReference type="EMBL" id="JAOPHQ010000283">
    <property type="protein sequence ID" value="KAK0155542.1"/>
    <property type="molecule type" value="Genomic_DNA"/>
</dbReference>
<dbReference type="InterPro" id="IPR006052">
    <property type="entry name" value="TNF_dom"/>
</dbReference>
<keyword evidence="9 18" id="KW-1133">Transmembrane helix</keyword>
<evidence type="ECO:0000256" key="15">
    <source>
        <dbReference type="ARBA" id="ARBA00046146"/>
    </source>
</evidence>
<reference evidence="20" key="1">
    <citation type="journal article" date="2023" name="Front. Mar. Sci.">
        <title>A new Merluccius polli reference genome to investigate the effects of global change in West African waters.</title>
        <authorList>
            <person name="Mateo J.L."/>
            <person name="Blanco-Fernandez C."/>
            <person name="Garcia-Vazquez E."/>
            <person name="Machado-Schiaffino G."/>
        </authorList>
    </citation>
    <scope>NUCLEOTIDE SEQUENCE</scope>
    <source>
        <strain evidence="20">C29</strain>
        <tissue evidence="20">Fin</tissue>
    </source>
</reference>
<feature type="region of interest" description="Disordered" evidence="17">
    <location>
        <begin position="278"/>
        <end position="297"/>
    </location>
</feature>
<dbReference type="PANTHER" id="PTHR11471">
    <property type="entry name" value="TUMOR NECROSIS FACTOR FAMILY MEMBER"/>
    <property type="match status" value="1"/>
</dbReference>
<evidence type="ECO:0000256" key="16">
    <source>
        <dbReference type="ARBA" id="ARBA00046860"/>
    </source>
</evidence>
<dbReference type="GO" id="GO:0005615">
    <property type="term" value="C:extracellular space"/>
    <property type="evidence" value="ECO:0007669"/>
    <property type="project" value="UniProtKB-KW"/>
</dbReference>
<feature type="domain" description="THD" evidence="19">
    <location>
        <begin position="88"/>
        <end position="235"/>
    </location>
</feature>
<comment type="function">
    <text evidence="15">Cytokine that in its homotrimeric form binds to TNFRSF1A/TNFR1, TNFRSF1B/TNFBR and TNFRSF14/HVEM. In its heterotrimeric form with LTB binds to TNFRSF3/LTBR. Lymphotoxin is produced by lymphocytes and is cytotoxic for a wide range of tumor cells in vitro and in vivo.</text>
</comment>
<keyword evidence="7" id="KW-0732">Signal</keyword>
<name>A0AA47PDB8_MERPO</name>
<evidence type="ECO:0000256" key="11">
    <source>
        <dbReference type="ARBA" id="ARBA00023157"/>
    </source>
</evidence>
<evidence type="ECO:0000313" key="20">
    <source>
        <dbReference type="EMBL" id="KAK0155542.1"/>
    </source>
</evidence>
<organism evidence="20 21">
    <name type="scientific">Merluccius polli</name>
    <name type="common">Benguela hake</name>
    <name type="synonym">Merluccius cadenati</name>
    <dbReference type="NCBI Taxonomy" id="89951"/>
    <lineage>
        <taxon>Eukaryota</taxon>
        <taxon>Metazoa</taxon>
        <taxon>Chordata</taxon>
        <taxon>Craniata</taxon>
        <taxon>Vertebrata</taxon>
        <taxon>Euteleostomi</taxon>
        <taxon>Actinopterygii</taxon>
        <taxon>Neopterygii</taxon>
        <taxon>Teleostei</taxon>
        <taxon>Neoteleostei</taxon>
        <taxon>Acanthomorphata</taxon>
        <taxon>Zeiogadaria</taxon>
        <taxon>Gadariae</taxon>
        <taxon>Gadiformes</taxon>
        <taxon>Gadoidei</taxon>
        <taxon>Merlucciidae</taxon>
        <taxon>Merluccius</taxon>
    </lineage>
</organism>
<dbReference type="Proteomes" id="UP001174136">
    <property type="component" value="Unassembled WGS sequence"/>
</dbReference>
<dbReference type="GO" id="GO:0006955">
    <property type="term" value="P:immune response"/>
    <property type="evidence" value="ECO:0007669"/>
    <property type="project" value="InterPro"/>
</dbReference>
<dbReference type="InterPro" id="IPR002960">
    <property type="entry name" value="TNF_beta"/>
</dbReference>
<dbReference type="GO" id="GO:0016020">
    <property type="term" value="C:membrane"/>
    <property type="evidence" value="ECO:0007669"/>
    <property type="project" value="UniProtKB-SubCell"/>
</dbReference>
<evidence type="ECO:0000256" key="2">
    <source>
        <dbReference type="ARBA" id="ARBA00008670"/>
    </source>
</evidence>
<keyword evidence="6 18" id="KW-0812">Transmembrane</keyword>
<comment type="subcellular location">
    <subcellularLocation>
        <location evidence="1">Membrane</location>
        <topology evidence="1">Single-pass type II membrane protein</topology>
    </subcellularLocation>
</comment>
<evidence type="ECO:0000256" key="9">
    <source>
        <dbReference type="ARBA" id="ARBA00022989"/>
    </source>
</evidence>
<evidence type="ECO:0000256" key="6">
    <source>
        <dbReference type="ARBA" id="ARBA00022692"/>
    </source>
</evidence>
<evidence type="ECO:0000256" key="14">
    <source>
        <dbReference type="ARBA" id="ARBA00033263"/>
    </source>
</evidence>
<dbReference type="SUPFAM" id="SSF49842">
    <property type="entry name" value="TNF-like"/>
    <property type="match status" value="1"/>
</dbReference>
<comment type="caution">
    <text evidence="20">The sequence shown here is derived from an EMBL/GenBank/DDBJ whole genome shotgun (WGS) entry which is preliminary data.</text>
</comment>
<dbReference type="InterPro" id="IPR008983">
    <property type="entry name" value="Tumour_necrosis_fac-like_dom"/>
</dbReference>
<evidence type="ECO:0000256" key="3">
    <source>
        <dbReference type="ARBA" id="ARBA00013893"/>
    </source>
</evidence>
<evidence type="ECO:0000256" key="18">
    <source>
        <dbReference type="SAM" id="Phobius"/>
    </source>
</evidence>
<evidence type="ECO:0000256" key="1">
    <source>
        <dbReference type="ARBA" id="ARBA00004606"/>
    </source>
</evidence>
<evidence type="ECO:0000256" key="10">
    <source>
        <dbReference type="ARBA" id="ARBA00023136"/>
    </source>
</evidence>
<keyword evidence="21" id="KW-1185">Reference proteome</keyword>
<dbReference type="Gene3D" id="2.60.120.40">
    <property type="match status" value="1"/>
</dbReference>
<dbReference type="GO" id="GO:0005164">
    <property type="term" value="F:tumor necrosis factor receptor binding"/>
    <property type="evidence" value="ECO:0007669"/>
    <property type="project" value="InterPro"/>
</dbReference>
<dbReference type="PRINTS" id="PR01234">
    <property type="entry name" value="TNECROSISFCT"/>
</dbReference>
<evidence type="ECO:0000256" key="7">
    <source>
        <dbReference type="ARBA" id="ARBA00022729"/>
    </source>
</evidence>
<evidence type="ECO:0000256" key="12">
    <source>
        <dbReference type="ARBA" id="ARBA00029751"/>
    </source>
</evidence>
<feature type="transmembrane region" description="Helical" evidence="18">
    <location>
        <begin position="28"/>
        <end position="53"/>
    </location>
</feature>
<evidence type="ECO:0000259" key="19">
    <source>
        <dbReference type="PROSITE" id="PS50049"/>
    </source>
</evidence>
<dbReference type="GO" id="GO:0005125">
    <property type="term" value="F:cytokine activity"/>
    <property type="evidence" value="ECO:0007669"/>
    <property type="project" value="UniProtKB-KW"/>
</dbReference>
<dbReference type="PROSITE" id="PS50049">
    <property type="entry name" value="THD_2"/>
    <property type="match status" value="1"/>
</dbReference>
<dbReference type="InterPro" id="IPR006053">
    <property type="entry name" value="TNF"/>
</dbReference>
<dbReference type="PRINTS" id="PR01236">
    <property type="entry name" value="TNFBETA"/>
</dbReference>